<dbReference type="Gene3D" id="2.10.310.10">
    <property type="entry name" value="Serpins superfamily"/>
    <property type="match status" value="1"/>
</dbReference>
<dbReference type="PANTHER" id="PTHR11461">
    <property type="entry name" value="SERINE PROTEASE INHIBITOR, SERPIN"/>
    <property type="match status" value="1"/>
</dbReference>
<dbReference type="InterPro" id="IPR042178">
    <property type="entry name" value="Serpin_sf_1"/>
</dbReference>
<keyword evidence="2" id="KW-0646">Protease inhibitor</keyword>
<dbReference type="OrthoDB" id="671595at2759"/>
<keyword evidence="4" id="KW-0722">Serine protease inhibitor</keyword>
<feature type="domain" description="Serpin" evidence="9">
    <location>
        <begin position="62"/>
        <end position="422"/>
    </location>
</feature>
<dbReference type="SUPFAM" id="SSF56574">
    <property type="entry name" value="Serpins"/>
    <property type="match status" value="1"/>
</dbReference>
<proteinExistence type="inferred from homology"/>
<dbReference type="InterPro" id="IPR000215">
    <property type="entry name" value="Serpin_fam"/>
</dbReference>
<evidence type="ECO:0000256" key="3">
    <source>
        <dbReference type="ARBA" id="ARBA00022729"/>
    </source>
</evidence>
<dbReference type="FunFam" id="2.10.310.10:FF:000001">
    <property type="entry name" value="Serpin family A member 1"/>
    <property type="match status" value="1"/>
</dbReference>
<keyword evidence="3 8" id="KW-0732">Signal</keyword>
<keyword evidence="5" id="KW-0325">Glycoprotein</keyword>
<dbReference type="InterPro" id="IPR036186">
    <property type="entry name" value="Serpin_sf"/>
</dbReference>
<dbReference type="InterPro" id="IPR042185">
    <property type="entry name" value="Serpin_sf_2"/>
</dbReference>
<dbReference type="Proteomes" id="UP000233556">
    <property type="component" value="Unassembled WGS sequence"/>
</dbReference>
<keyword evidence="11" id="KW-1185">Reference proteome</keyword>
<evidence type="ECO:0000256" key="8">
    <source>
        <dbReference type="SAM" id="SignalP"/>
    </source>
</evidence>
<feature type="chain" id="PRO_5014137694" evidence="8">
    <location>
        <begin position="19"/>
        <end position="427"/>
    </location>
</feature>
<feature type="region of interest" description="Disordered" evidence="7">
    <location>
        <begin position="21"/>
        <end position="49"/>
    </location>
</feature>
<evidence type="ECO:0000256" key="5">
    <source>
        <dbReference type="ARBA" id="ARBA00023180"/>
    </source>
</evidence>
<dbReference type="InterPro" id="IPR023796">
    <property type="entry name" value="Serpin_dom"/>
</dbReference>
<accession>A0A2I0UH75</accession>
<evidence type="ECO:0000313" key="10">
    <source>
        <dbReference type="EMBL" id="PKU45407.1"/>
    </source>
</evidence>
<comment type="similarity">
    <text evidence="1 6">Belongs to the serpin family.</text>
</comment>
<dbReference type="PANTHER" id="PTHR11461:SF165">
    <property type="entry name" value="ALPHA-1-ANTITRYPSIN"/>
    <property type="match status" value="1"/>
</dbReference>
<dbReference type="EMBL" id="KZ505762">
    <property type="protein sequence ID" value="PKU45407.1"/>
    <property type="molecule type" value="Genomic_DNA"/>
</dbReference>
<evidence type="ECO:0000256" key="4">
    <source>
        <dbReference type="ARBA" id="ARBA00022900"/>
    </source>
</evidence>
<organism evidence="10 11">
    <name type="scientific">Limosa lapponica baueri</name>
    <dbReference type="NCBI Taxonomy" id="1758121"/>
    <lineage>
        <taxon>Eukaryota</taxon>
        <taxon>Metazoa</taxon>
        <taxon>Chordata</taxon>
        <taxon>Craniata</taxon>
        <taxon>Vertebrata</taxon>
        <taxon>Euteleostomi</taxon>
        <taxon>Archelosauria</taxon>
        <taxon>Archosauria</taxon>
        <taxon>Dinosauria</taxon>
        <taxon>Saurischia</taxon>
        <taxon>Theropoda</taxon>
        <taxon>Coelurosauria</taxon>
        <taxon>Aves</taxon>
        <taxon>Neognathae</taxon>
        <taxon>Neoaves</taxon>
        <taxon>Charadriiformes</taxon>
        <taxon>Scolopacidae</taxon>
        <taxon>Limosa</taxon>
    </lineage>
</organism>
<evidence type="ECO:0000256" key="6">
    <source>
        <dbReference type="RuleBase" id="RU000411"/>
    </source>
</evidence>
<dbReference type="FunFam" id="2.30.39.10:FF:000003">
    <property type="entry name" value="alpha-1-antitrypsin isoform X1"/>
    <property type="match status" value="1"/>
</dbReference>
<evidence type="ECO:0000313" key="11">
    <source>
        <dbReference type="Proteomes" id="UP000233556"/>
    </source>
</evidence>
<evidence type="ECO:0000256" key="2">
    <source>
        <dbReference type="ARBA" id="ARBA00022690"/>
    </source>
</evidence>
<evidence type="ECO:0000256" key="7">
    <source>
        <dbReference type="SAM" id="MobiDB-lite"/>
    </source>
</evidence>
<dbReference type="PROSITE" id="PS00284">
    <property type="entry name" value="SERPIN"/>
    <property type="match status" value="1"/>
</dbReference>
<dbReference type="Gene3D" id="2.30.39.10">
    <property type="entry name" value="Alpha-1-antitrypsin, domain 1"/>
    <property type="match status" value="1"/>
</dbReference>
<reference evidence="11" key="2">
    <citation type="submission" date="2017-12" db="EMBL/GenBank/DDBJ databases">
        <title>Genome sequence of the Bar-tailed Godwit (Limosa lapponica baueri).</title>
        <authorList>
            <person name="Lima N.C.B."/>
            <person name="Parody-Merino A.M."/>
            <person name="Battley P.F."/>
            <person name="Fidler A.E."/>
            <person name="Prosdocimi F."/>
        </authorList>
    </citation>
    <scope>NUCLEOTIDE SEQUENCE [LARGE SCALE GENOMIC DNA]</scope>
</reference>
<dbReference type="InterPro" id="IPR023795">
    <property type="entry name" value="Serpin_CS"/>
</dbReference>
<dbReference type="GO" id="GO:0005615">
    <property type="term" value="C:extracellular space"/>
    <property type="evidence" value="ECO:0007669"/>
    <property type="project" value="InterPro"/>
</dbReference>
<reference evidence="11" key="1">
    <citation type="submission" date="2017-11" db="EMBL/GenBank/DDBJ databases">
        <authorList>
            <person name="Lima N.C."/>
            <person name="Parody-Merino A.M."/>
            <person name="Battley P.F."/>
            <person name="Fidler A.E."/>
            <person name="Prosdocimi F."/>
        </authorList>
    </citation>
    <scope>NUCLEOTIDE SEQUENCE [LARGE SCALE GENOMIC DNA]</scope>
</reference>
<feature type="signal peptide" evidence="8">
    <location>
        <begin position="1"/>
        <end position="18"/>
    </location>
</feature>
<dbReference type="FunFam" id="3.30.497.10:FF:000001">
    <property type="entry name" value="Serine protease inhibitor"/>
    <property type="match status" value="1"/>
</dbReference>
<dbReference type="AlphaFoldDB" id="A0A2I0UH75"/>
<sequence>MKSALYFCLLLLTLQVQGQPRSNLNDEQQEQKTPHSPEDHSQAEDENLPHVKIAPSNADFAFRFYKHVREEVGNKNIFFSPLSISTAFAMLSLGARSNTLNQLHKGLAFNLTELEEQEIHDGFQRVLQLLNDPHREVQLSMGNALFVDDRLKLLQKFLDDVTNFYYSEAISSDFQNSPEAIKEINNYIETKTHGKIVDLLKTLDSEAVMVLVNYIFFKGYWEKPFNNLSTRDDDFFLDAKNSVKVKMMHQSKAFNIHRDEKMSCWVVELPYKGNAVALFVLPDEGMMKQVEDALLKETVSNWMQSLTIRKIYLDLPKFSISGSYDVKSLFEKMGVTEVFSDQADLSGVAENTLLKVSKAIHKAVVDVSENGTEAAAATLMEVVAMSAPFPPPPHIRFNRSFLMIIVDKTTHSILFMGKIVNPAAKED</sequence>
<dbReference type="Pfam" id="PF00079">
    <property type="entry name" value="Serpin"/>
    <property type="match status" value="1"/>
</dbReference>
<gene>
    <name evidence="10" type="ORF">llap_4292</name>
</gene>
<dbReference type="Gene3D" id="3.30.497.10">
    <property type="entry name" value="Antithrombin, subunit I, domain 2"/>
    <property type="match status" value="1"/>
</dbReference>
<name>A0A2I0UH75_LIMLA</name>
<protein>
    <submittedName>
        <fullName evidence="10">Alpha-1-antitrypsin-like</fullName>
    </submittedName>
</protein>
<dbReference type="GO" id="GO:0004867">
    <property type="term" value="F:serine-type endopeptidase inhibitor activity"/>
    <property type="evidence" value="ECO:0007669"/>
    <property type="project" value="UniProtKB-KW"/>
</dbReference>
<evidence type="ECO:0000256" key="1">
    <source>
        <dbReference type="ARBA" id="ARBA00009500"/>
    </source>
</evidence>
<evidence type="ECO:0000259" key="9">
    <source>
        <dbReference type="SMART" id="SM00093"/>
    </source>
</evidence>
<dbReference type="SMART" id="SM00093">
    <property type="entry name" value="SERPIN"/>
    <property type="match status" value="1"/>
</dbReference>
<feature type="compositionally biased region" description="Basic and acidic residues" evidence="7">
    <location>
        <begin position="29"/>
        <end position="49"/>
    </location>
</feature>